<comment type="caution">
    <text evidence="1">The sequence shown here is derived from an EMBL/GenBank/DDBJ whole genome shotgun (WGS) entry which is preliminary data.</text>
</comment>
<keyword evidence="2" id="KW-1185">Reference proteome</keyword>
<name>A0A5B6UXK1_9ROSI</name>
<proteinExistence type="predicted"/>
<dbReference type="EMBL" id="SMMG02000009">
    <property type="protein sequence ID" value="KAA3461314.1"/>
    <property type="molecule type" value="Genomic_DNA"/>
</dbReference>
<dbReference type="OrthoDB" id="1417698at2759"/>
<sequence>MTRNERIMREYALLNLDMVQGSIMRPAITTNNFEIKLAMIQMIQNNLQFQGPITENLSTKINYDMGRTRREIPTKGLPY</sequence>
<reference evidence="2" key="1">
    <citation type="journal article" date="2019" name="Plant Biotechnol. J.">
        <title>Genome sequencing of the Australian wild diploid species Gossypium australe highlights disease resistance and delayed gland morphogenesis.</title>
        <authorList>
            <person name="Cai Y."/>
            <person name="Cai X."/>
            <person name="Wang Q."/>
            <person name="Wang P."/>
            <person name="Zhang Y."/>
            <person name="Cai C."/>
            <person name="Xu Y."/>
            <person name="Wang K."/>
            <person name="Zhou Z."/>
            <person name="Wang C."/>
            <person name="Geng S."/>
            <person name="Li B."/>
            <person name="Dong Q."/>
            <person name="Hou Y."/>
            <person name="Wang H."/>
            <person name="Ai P."/>
            <person name="Liu Z."/>
            <person name="Yi F."/>
            <person name="Sun M."/>
            <person name="An G."/>
            <person name="Cheng J."/>
            <person name="Zhang Y."/>
            <person name="Shi Q."/>
            <person name="Xie Y."/>
            <person name="Shi X."/>
            <person name="Chang Y."/>
            <person name="Huang F."/>
            <person name="Chen Y."/>
            <person name="Hong S."/>
            <person name="Mi L."/>
            <person name="Sun Q."/>
            <person name="Zhang L."/>
            <person name="Zhou B."/>
            <person name="Peng R."/>
            <person name="Zhang X."/>
            <person name="Liu F."/>
        </authorList>
    </citation>
    <scope>NUCLEOTIDE SEQUENCE [LARGE SCALE GENOMIC DNA]</scope>
    <source>
        <strain evidence="2">cv. PA1801</strain>
    </source>
</reference>
<dbReference type="Proteomes" id="UP000325315">
    <property type="component" value="Unassembled WGS sequence"/>
</dbReference>
<dbReference type="AlphaFoldDB" id="A0A5B6UXK1"/>
<protein>
    <submittedName>
        <fullName evidence="1">RING-H2 finger protein ATL63</fullName>
    </submittedName>
</protein>
<evidence type="ECO:0000313" key="1">
    <source>
        <dbReference type="EMBL" id="KAA3461314.1"/>
    </source>
</evidence>
<evidence type="ECO:0000313" key="2">
    <source>
        <dbReference type="Proteomes" id="UP000325315"/>
    </source>
</evidence>
<gene>
    <name evidence="1" type="ORF">EPI10_027890</name>
</gene>
<accession>A0A5B6UXK1</accession>
<organism evidence="1 2">
    <name type="scientific">Gossypium australe</name>
    <dbReference type="NCBI Taxonomy" id="47621"/>
    <lineage>
        <taxon>Eukaryota</taxon>
        <taxon>Viridiplantae</taxon>
        <taxon>Streptophyta</taxon>
        <taxon>Embryophyta</taxon>
        <taxon>Tracheophyta</taxon>
        <taxon>Spermatophyta</taxon>
        <taxon>Magnoliopsida</taxon>
        <taxon>eudicotyledons</taxon>
        <taxon>Gunneridae</taxon>
        <taxon>Pentapetalae</taxon>
        <taxon>rosids</taxon>
        <taxon>malvids</taxon>
        <taxon>Malvales</taxon>
        <taxon>Malvaceae</taxon>
        <taxon>Malvoideae</taxon>
        <taxon>Gossypium</taxon>
    </lineage>
</organism>